<reference evidence="1 2" key="1">
    <citation type="submission" date="2020-09" db="EMBL/GenBank/DDBJ databases">
        <title>Brevundimonas sp. LVF1 isolated from an oligotrophic pond in Goettingen, Germany.</title>
        <authorList>
            <person name="Friedrich I."/>
            <person name="Klassen A."/>
            <person name="Neubauer H."/>
            <person name="Schneider D."/>
            <person name="Hertel R."/>
            <person name="Daniel R."/>
        </authorList>
    </citation>
    <scope>NUCLEOTIDE SEQUENCE [LARGE SCALE GENOMIC DNA]</scope>
    <source>
        <strain evidence="1 2">LVF1</strain>
    </source>
</reference>
<dbReference type="RefSeq" id="WP_207823717.1">
    <property type="nucleotide sequence ID" value="NZ_CP062006.1"/>
</dbReference>
<evidence type="ECO:0008006" key="3">
    <source>
        <dbReference type="Google" id="ProtNLM"/>
    </source>
</evidence>
<protein>
    <recommendedName>
        <fullName evidence="3">TonB C-terminal domain-containing protein</fullName>
    </recommendedName>
</protein>
<keyword evidence="2" id="KW-1185">Reference proteome</keyword>
<evidence type="ECO:0000313" key="2">
    <source>
        <dbReference type="Proteomes" id="UP000663942"/>
    </source>
</evidence>
<dbReference type="Proteomes" id="UP000663942">
    <property type="component" value="Chromosome"/>
</dbReference>
<name>A0ABX7SIZ5_9CAUL</name>
<dbReference type="EMBL" id="CP062006">
    <property type="protein sequence ID" value="QTC87418.1"/>
    <property type="molecule type" value="Genomic_DNA"/>
</dbReference>
<accession>A0ABX7SIZ5</accession>
<proteinExistence type="predicted"/>
<evidence type="ECO:0000313" key="1">
    <source>
        <dbReference type="EMBL" id="QTC87418.1"/>
    </source>
</evidence>
<gene>
    <name evidence="1" type="ORF">IFE19_15200</name>
</gene>
<sequence length="112" mass="11473">MLLIALISTLAAQDVASHGATSVAAASADEAPITWVRSPGLEMPAKALQANVSGSATLRCDFAAGAPTGCVIIAEAPAGYGFGMQALRAMRTARAEASTNGRRTFSFAFENR</sequence>
<organism evidence="1 2">
    <name type="scientific">Brevundimonas pondensis</name>
    <dbReference type="NCBI Taxonomy" id="2774189"/>
    <lineage>
        <taxon>Bacteria</taxon>
        <taxon>Pseudomonadati</taxon>
        <taxon>Pseudomonadota</taxon>
        <taxon>Alphaproteobacteria</taxon>
        <taxon>Caulobacterales</taxon>
        <taxon>Caulobacteraceae</taxon>
        <taxon>Brevundimonas</taxon>
    </lineage>
</organism>